<dbReference type="AlphaFoldDB" id="A0A2S3UKA0"/>
<evidence type="ECO:0000313" key="1">
    <source>
        <dbReference type="EMBL" id="POF28091.1"/>
    </source>
</evidence>
<proteinExistence type="predicted"/>
<reference evidence="1 2" key="1">
    <citation type="submission" date="2018-01" db="EMBL/GenBank/DDBJ databases">
        <title>Genomic Encyclopedia of Archaeal and Bacterial Type Strains, Phase II (KMG-II): from individual species to whole genera.</title>
        <authorList>
            <person name="Goeker M."/>
        </authorList>
    </citation>
    <scope>NUCLEOTIDE SEQUENCE [LARGE SCALE GENOMIC DNA]</scope>
    <source>
        <strain evidence="1 2">DSM 17023</strain>
    </source>
</reference>
<dbReference type="Proteomes" id="UP000236959">
    <property type="component" value="Unassembled WGS sequence"/>
</dbReference>
<protein>
    <submittedName>
        <fullName evidence="1">Uncharacterized protein</fullName>
    </submittedName>
</protein>
<sequence length="46" mass="5203">MVWLAPIAILLVFLIMEFRIWRAASKLLYSAGCKLVAAAKHKDTRS</sequence>
<accession>A0A2S3UKA0</accession>
<gene>
    <name evidence="1" type="ORF">CLV41_11725</name>
</gene>
<comment type="caution">
    <text evidence="1">The sequence shown here is derived from an EMBL/GenBank/DDBJ whole genome shotgun (WGS) entry which is preliminary data.</text>
</comment>
<dbReference type="EMBL" id="PPCN01000017">
    <property type="protein sequence ID" value="POF28091.1"/>
    <property type="molecule type" value="Genomic_DNA"/>
</dbReference>
<organism evidence="1 2">
    <name type="scientific">Roseibium marinum</name>
    <dbReference type="NCBI Taxonomy" id="281252"/>
    <lineage>
        <taxon>Bacteria</taxon>
        <taxon>Pseudomonadati</taxon>
        <taxon>Pseudomonadota</taxon>
        <taxon>Alphaproteobacteria</taxon>
        <taxon>Hyphomicrobiales</taxon>
        <taxon>Stappiaceae</taxon>
        <taxon>Roseibium</taxon>
    </lineage>
</organism>
<keyword evidence="2" id="KW-1185">Reference proteome</keyword>
<evidence type="ECO:0000313" key="2">
    <source>
        <dbReference type="Proteomes" id="UP000236959"/>
    </source>
</evidence>
<name>A0A2S3UKA0_9HYPH</name>